<dbReference type="RefSeq" id="WP_183316543.1">
    <property type="nucleotide sequence ID" value="NZ_JACIEN010000002.1"/>
</dbReference>
<proteinExistence type="predicted"/>
<keyword evidence="3" id="KW-1185">Reference proteome</keyword>
<evidence type="ECO:0000256" key="1">
    <source>
        <dbReference type="SAM" id="MobiDB-lite"/>
    </source>
</evidence>
<evidence type="ECO:0000313" key="2">
    <source>
        <dbReference type="EMBL" id="MBB4017053.1"/>
    </source>
</evidence>
<feature type="region of interest" description="Disordered" evidence="1">
    <location>
        <begin position="105"/>
        <end position="130"/>
    </location>
</feature>
<sequence length="130" mass="14802">MRQMEFTFSDAAQTEAPPREPRRLAIVPPSADVLPFPLARRVHYLRRVVDRLGSLPKDDAEAWWQEHLRRLRRRRREIGMDEAAIKADLLAFAAAVRNLRAYVAPRGRRPAPPAPPPGGEPDHPPHRRGA</sequence>
<gene>
    <name evidence="2" type="ORF">GGR16_002082</name>
</gene>
<dbReference type="InterPro" id="IPR045720">
    <property type="entry name" value="DUF6074"/>
</dbReference>
<dbReference type="EMBL" id="JACIEN010000002">
    <property type="protein sequence ID" value="MBB4017053.1"/>
    <property type="molecule type" value="Genomic_DNA"/>
</dbReference>
<protein>
    <submittedName>
        <fullName evidence="2">Uncharacterized protein</fullName>
    </submittedName>
</protein>
<comment type="caution">
    <text evidence="2">The sequence shown here is derived from an EMBL/GenBank/DDBJ whole genome shotgun (WGS) entry which is preliminary data.</text>
</comment>
<feature type="region of interest" description="Disordered" evidence="1">
    <location>
        <begin position="1"/>
        <end position="21"/>
    </location>
</feature>
<feature type="compositionally biased region" description="Pro residues" evidence="1">
    <location>
        <begin position="110"/>
        <end position="119"/>
    </location>
</feature>
<dbReference type="Proteomes" id="UP000577362">
    <property type="component" value="Unassembled WGS sequence"/>
</dbReference>
<dbReference type="AlphaFoldDB" id="A0A840BWW0"/>
<reference evidence="2 3" key="1">
    <citation type="submission" date="2020-08" db="EMBL/GenBank/DDBJ databases">
        <title>Genomic Encyclopedia of Type Strains, Phase IV (KMG-IV): sequencing the most valuable type-strain genomes for metagenomic binning, comparative biology and taxonomic classification.</title>
        <authorList>
            <person name="Goeker M."/>
        </authorList>
    </citation>
    <scope>NUCLEOTIDE SEQUENCE [LARGE SCALE GENOMIC DNA]</scope>
    <source>
        <strain evidence="2 3">DSM 103737</strain>
    </source>
</reference>
<evidence type="ECO:0000313" key="3">
    <source>
        <dbReference type="Proteomes" id="UP000577362"/>
    </source>
</evidence>
<dbReference type="Pfam" id="PF19551">
    <property type="entry name" value="DUF6074"/>
    <property type="match status" value="1"/>
</dbReference>
<name>A0A840BWW0_9HYPH</name>
<accession>A0A840BWW0</accession>
<organism evidence="2 3">
    <name type="scientific">Chelatococcus caeni</name>
    <dbReference type="NCBI Taxonomy" id="1348468"/>
    <lineage>
        <taxon>Bacteria</taxon>
        <taxon>Pseudomonadati</taxon>
        <taxon>Pseudomonadota</taxon>
        <taxon>Alphaproteobacteria</taxon>
        <taxon>Hyphomicrobiales</taxon>
        <taxon>Chelatococcaceae</taxon>
        <taxon>Chelatococcus</taxon>
    </lineage>
</organism>